<evidence type="ECO:0000256" key="1">
    <source>
        <dbReference type="SAM" id="SignalP"/>
    </source>
</evidence>
<evidence type="ECO:0000259" key="2">
    <source>
        <dbReference type="PROSITE" id="PS50830"/>
    </source>
</evidence>
<gene>
    <name evidence="3" type="ORF">Ga0074115_11749</name>
    <name evidence="4" type="ORF">Ga0076813_159915</name>
</gene>
<dbReference type="Proteomes" id="UP000051634">
    <property type="component" value="Unassembled WGS sequence"/>
</dbReference>
<dbReference type="STRING" id="54398.Ga0074115_11749"/>
<feature type="domain" description="TNase-like" evidence="2">
    <location>
        <begin position="21"/>
        <end position="145"/>
    </location>
</feature>
<dbReference type="PROSITE" id="PS50830">
    <property type="entry name" value="TNASE_3"/>
    <property type="match status" value="1"/>
</dbReference>
<keyword evidence="4" id="KW-0255">Endonuclease</keyword>
<reference evidence="5 6" key="1">
    <citation type="submission" date="2015-11" db="EMBL/GenBank/DDBJ databases">
        <title>The genome of Candidatus Endoriftia persephone in Ridgeia piscesae and population structure of the North Eastern Pacific vestimentiferan symbionts.</title>
        <authorList>
            <person name="Perez M."/>
            <person name="Juniper K.S."/>
        </authorList>
    </citation>
    <scope>NUCLEOTIDE SEQUENCE [LARGE SCALE GENOMIC DNA]</scope>
    <source>
        <strain evidence="4">Ind10</strain>
        <strain evidence="3">Ind11</strain>
    </source>
</reference>
<comment type="caution">
    <text evidence="4">The sequence shown here is derived from an EMBL/GenBank/DDBJ whole genome shotgun (WGS) entry which is preliminary data.</text>
</comment>
<dbReference type="AlphaFoldDB" id="A0A0T5ZBB4"/>
<organism evidence="4 5">
    <name type="scientific">endosymbiont of Ridgeia piscesae</name>
    <dbReference type="NCBI Taxonomy" id="54398"/>
    <lineage>
        <taxon>Bacteria</taxon>
        <taxon>Pseudomonadati</taxon>
        <taxon>Pseudomonadota</taxon>
        <taxon>Gammaproteobacteria</taxon>
        <taxon>sulfur-oxidizing symbionts</taxon>
    </lineage>
</organism>
<dbReference type="Gene3D" id="2.40.50.90">
    <property type="match status" value="1"/>
</dbReference>
<feature type="chain" id="PRO_5010437761" evidence="1">
    <location>
        <begin position="18"/>
        <end position="149"/>
    </location>
</feature>
<dbReference type="EMBL" id="LMXI01000095">
    <property type="protein sequence ID" value="KRT59774.1"/>
    <property type="molecule type" value="Genomic_DNA"/>
</dbReference>
<keyword evidence="6" id="KW-1185">Reference proteome</keyword>
<dbReference type="InterPro" id="IPR016071">
    <property type="entry name" value="Staphylococal_nuclease_OB-fold"/>
</dbReference>
<keyword evidence="1" id="KW-0732">Signal</keyword>
<dbReference type="EMBL" id="LDXT01000080">
    <property type="protein sequence ID" value="KRT55392.1"/>
    <property type="molecule type" value="Genomic_DNA"/>
</dbReference>
<evidence type="ECO:0000313" key="4">
    <source>
        <dbReference type="EMBL" id="KRT59774.1"/>
    </source>
</evidence>
<dbReference type="SUPFAM" id="SSF50199">
    <property type="entry name" value="Staphylococcal nuclease"/>
    <property type="match status" value="1"/>
</dbReference>
<dbReference type="Proteomes" id="UP000051276">
    <property type="component" value="Unassembled WGS sequence"/>
</dbReference>
<sequence length="149" mass="16468">MRLFFLFLLLLPGLVTAETSASITGQVIAIESGNQLHLSTQDGRQRIVLLAHIEPPTTSHSANNARKLLQTLVAGRFVTVIYSSLMPDGALLGTLFHGGAEINLRMVQAGLARFVPDSTLDPTHTRRYRQAESRARQYGMGIWKSGRRR</sequence>
<protein>
    <submittedName>
        <fullName evidence="4">Endonuclease YncB, thermonuclease family</fullName>
    </submittedName>
</protein>
<proteinExistence type="predicted"/>
<dbReference type="RefSeq" id="WP_057955430.1">
    <property type="nucleotide sequence ID" value="NZ_KQ556880.1"/>
</dbReference>
<keyword evidence="4" id="KW-0378">Hydrolase</keyword>
<dbReference type="SMART" id="SM00318">
    <property type="entry name" value="SNc"/>
    <property type="match status" value="1"/>
</dbReference>
<keyword evidence="4" id="KW-0540">Nuclease</keyword>
<dbReference type="Pfam" id="PF00565">
    <property type="entry name" value="SNase"/>
    <property type="match status" value="1"/>
</dbReference>
<name>A0A0T5ZBB4_9GAMM</name>
<dbReference type="InterPro" id="IPR035437">
    <property type="entry name" value="SNase_OB-fold_sf"/>
</dbReference>
<evidence type="ECO:0000313" key="5">
    <source>
        <dbReference type="Proteomes" id="UP000051276"/>
    </source>
</evidence>
<dbReference type="GO" id="GO:0004519">
    <property type="term" value="F:endonuclease activity"/>
    <property type="evidence" value="ECO:0007669"/>
    <property type="project" value="UniProtKB-KW"/>
</dbReference>
<dbReference type="OrthoDB" id="9805504at2"/>
<evidence type="ECO:0000313" key="6">
    <source>
        <dbReference type="Proteomes" id="UP000051634"/>
    </source>
</evidence>
<feature type="signal peptide" evidence="1">
    <location>
        <begin position="1"/>
        <end position="17"/>
    </location>
</feature>
<accession>A0A0T5ZBB4</accession>
<evidence type="ECO:0000313" key="3">
    <source>
        <dbReference type="EMBL" id="KRT55392.1"/>
    </source>
</evidence>